<proteinExistence type="inferred from homology"/>
<gene>
    <name evidence="4 6" type="primary">fliE</name>
    <name evidence="6" type="ORF">JBF11_03965</name>
</gene>
<evidence type="ECO:0000256" key="5">
    <source>
        <dbReference type="NCBIfam" id="TIGR00205"/>
    </source>
</evidence>
<sequence>MSIPMTGLVAYNKALADFQSTQKSVAKSTVNLQREIPTVQKSFGETLTESIKEVNNLQQAKNDMITSFASGETQNVHELMISMQKASVAMNLTSAVRNKVIEAYKEMSKLQF</sequence>
<accession>A0ABY5Y331</accession>
<dbReference type="EMBL" id="CP065938">
    <property type="protein sequence ID" value="UWX06475.1"/>
    <property type="molecule type" value="Genomic_DNA"/>
</dbReference>
<comment type="similarity">
    <text evidence="2 4">Belongs to the FliE family.</text>
</comment>
<dbReference type="Pfam" id="PF02049">
    <property type="entry name" value="FliE"/>
    <property type="match status" value="1"/>
</dbReference>
<evidence type="ECO:0000256" key="1">
    <source>
        <dbReference type="ARBA" id="ARBA00004117"/>
    </source>
</evidence>
<evidence type="ECO:0000313" key="6">
    <source>
        <dbReference type="EMBL" id="UWX06475.1"/>
    </source>
</evidence>
<organism evidence="6 7">
    <name type="scientific">Taurinivorans muris</name>
    <dbReference type="NCBI Taxonomy" id="2787751"/>
    <lineage>
        <taxon>Bacteria</taxon>
        <taxon>Pseudomonadati</taxon>
        <taxon>Thermodesulfobacteriota</taxon>
        <taxon>Desulfovibrionia</taxon>
        <taxon>Desulfovibrionales</taxon>
        <taxon>Desulfovibrionaceae</taxon>
        <taxon>Taurinivorans</taxon>
    </lineage>
</organism>
<evidence type="ECO:0000256" key="2">
    <source>
        <dbReference type="ARBA" id="ARBA00009272"/>
    </source>
</evidence>
<dbReference type="PRINTS" id="PR01006">
    <property type="entry name" value="FLGHOOKFLIE"/>
</dbReference>
<dbReference type="HAMAP" id="MF_00724">
    <property type="entry name" value="FliE"/>
    <property type="match status" value="1"/>
</dbReference>
<comment type="subcellular location">
    <subcellularLocation>
        <location evidence="1 4">Bacterial flagellum basal body</location>
    </subcellularLocation>
</comment>
<evidence type="ECO:0000256" key="3">
    <source>
        <dbReference type="ARBA" id="ARBA00023143"/>
    </source>
</evidence>
<dbReference type="RefSeq" id="WP_334316086.1">
    <property type="nucleotide sequence ID" value="NZ_CP065938.1"/>
</dbReference>
<keyword evidence="7" id="KW-1185">Reference proteome</keyword>
<dbReference type="PANTHER" id="PTHR34653">
    <property type="match status" value="1"/>
</dbReference>
<keyword evidence="6" id="KW-0966">Cell projection</keyword>
<keyword evidence="3 4" id="KW-0975">Bacterial flagellum</keyword>
<keyword evidence="6" id="KW-0282">Flagellum</keyword>
<dbReference type="InterPro" id="IPR001624">
    <property type="entry name" value="FliE"/>
</dbReference>
<evidence type="ECO:0000256" key="4">
    <source>
        <dbReference type="HAMAP-Rule" id="MF_00724"/>
    </source>
</evidence>
<dbReference type="Proteomes" id="UP001058120">
    <property type="component" value="Chromosome"/>
</dbReference>
<keyword evidence="6" id="KW-0969">Cilium</keyword>
<dbReference type="PANTHER" id="PTHR34653:SF1">
    <property type="entry name" value="FLAGELLAR HOOK-BASAL BODY COMPLEX PROTEIN FLIE"/>
    <property type="match status" value="1"/>
</dbReference>
<protein>
    <recommendedName>
        <fullName evidence="4 5">Flagellar hook-basal body complex protein FliE</fullName>
    </recommendedName>
</protein>
<dbReference type="NCBIfam" id="TIGR00205">
    <property type="entry name" value="fliE"/>
    <property type="match status" value="1"/>
</dbReference>
<reference evidence="6" key="1">
    <citation type="submission" date="2020-12" db="EMBL/GenBank/DDBJ databases">
        <title>Taurinivorans muris gen. nov., sp. nov., fundamental and realized metabolic niche of a ubiquitous sulfidogenic bacterium in the murine intestine.</title>
        <authorList>
            <person name="Ye H."/>
            <person name="Hanson B.T."/>
            <person name="Loy A."/>
        </authorList>
    </citation>
    <scope>NUCLEOTIDE SEQUENCE</scope>
    <source>
        <strain evidence="6">LT0009</strain>
    </source>
</reference>
<evidence type="ECO:0000313" key="7">
    <source>
        <dbReference type="Proteomes" id="UP001058120"/>
    </source>
</evidence>
<name>A0ABY5Y331_9BACT</name>